<dbReference type="EMBL" id="CP022674">
    <property type="protein sequence ID" value="AXI30683.1"/>
    <property type="molecule type" value="Genomic_DNA"/>
</dbReference>
<proteinExistence type="predicted"/>
<protein>
    <submittedName>
        <fullName evidence="1">Uncharacterized protein</fullName>
    </submittedName>
</protein>
<sequence length="73" mass="8154">MAGDKIQTNYFSGGQDRLDVYILGITLFAFVFQEHVSNEKHPKSKQIPCQNRVDLKSTSVNRGTFIGSCTKST</sequence>
<gene>
    <name evidence="1" type="ORF">CIB87_17265</name>
</gene>
<evidence type="ECO:0000313" key="1">
    <source>
        <dbReference type="EMBL" id="AXI30683.1"/>
    </source>
</evidence>
<reference evidence="1 2" key="1">
    <citation type="submission" date="2017-07" db="EMBL/GenBank/DDBJ databases">
        <title>Isolation and development of strain Bacillus megaterium SR7 for enhanced growth and metabolite production under supercritical carbon dioxide.</title>
        <authorList>
            <person name="Freedman A.J.E."/>
            <person name="Peet K.C."/>
            <person name="Boock J.T."/>
            <person name="Penn K."/>
            <person name="Prather K.L.J."/>
            <person name="Thompson J.R."/>
        </authorList>
    </citation>
    <scope>NUCLEOTIDE SEQUENCE [LARGE SCALE GENOMIC DNA]</scope>
    <source>
        <strain evidence="1 2">SR7</strain>
    </source>
</reference>
<dbReference type="AlphaFoldDB" id="A0AA86IKB7"/>
<dbReference type="Proteomes" id="UP000253834">
    <property type="component" value="Chromosome"/>
</dbReference>
<evidence type="ECO:0000313" key="2">
    <source>
        <dbReference type="Proteomes" id="UP000253834"/>
    </source>
</evidence>
<accession>A0AA86IKB7</accession>
<name>A0AA86IKB7_PRIMG</name>
<organism evidence="1 2">
    <name type="scientific">Priestia megaterium</name>
    <name type="common">Bacillus megaterium</name>
    <dbReference type="NCBI Taxonomy" id="1404"/>
    <lineage>
        <taxon>Bacteria</taxon>
        <taxon>Bacillati</taxon>
        <taxon>Bacillota</taxon>
        <taxon>Bacilli</taxon>
        <taxon>Bacillales</taxon>
        <taxon>Bacillaceae</taxon>
        <taxon>Priestia</taxon>
    </lineage>
</organism>